<comment type="caution">
    <text evidence="4">The sequence shown here is derived from an EMBL/GenBank/DDBJ whole genome shotgun (WGS) entry which is preliminary data.</text>
</comment>
<keyword evidence="2" id="KW-0597">Phosphoprotein</keyword>
<dbReference type="PANTHER" id="PTHR48111:SF76">
    <property type="entry name" value="TWO-COMPONENT RESPONSE REGULATOR"/>
    <property type="match status" value="1"/>
</dbReference>
<evidence type="ECO:0000256" key="1">
    <source>
        <dbReference type="ARBA" id="ARBA00023125"/>
    </source>
</evidence>
<dbReference type="Pfam" id="PF00072">
    <property type="entry name" value="Response_reg"/>
    <property type="match status" value="1"/>
</dbReference>
<keyword evidence="1" id="KW-0238">DNA-binding</keyword>
<evidence type="ECO:0000256" key="2">
    <source>
        <dbReference type="PROSITE-ProRule" id="PRU00169"/>
    </source>
</evidence>
<dbReference type="PROSITE" id="PS50110">
    <property type="entry name" value="RESPONSE_REGULATORY"/>
    <property type="match status" value="1"/>
</dbReference>
<feature type="modified residue" description="4-aspartylphosphate" evidence="2">
    <location>
        <position position="57"/>
    </location>
</feature>
<dbReference type="GO" id="GO:0032993">
    <property type="term" value="C:protein-DNA complex"/>
    <property type="evidence" value="ECO:0007669"/>
    <property type="project" value="TreeGrafter"/>
</dbReference>
<dbReference type="Proteomes" id="UP001279553">
    <property type="component" value="Unassembled WGS sequence"/>
</dbReference>
<gene>
    <name evidence="4" type="ORF">SIL87_19645</name>
</gene>
<dbReference type="InterPro" id="IPR039420">
    <property type="entry name" value="WalR-like"/>
</dbReference>
<dbReference type="PANTHER" id="PTHR48111">
    <property type="entry name" value="REGULATOR OF RPOS"/>
    <property type="match status" value="1"/>
</dbReference>
<dbReference type="GO" id="GO:0006355">
    <property type="term" value="P:regulation of DNA-templated transcription"/>
    <property type="evidence" value="ECO:0007669"/>
    <property type="project" value="TreeGrafter"/>
</dbReference>
<dbReference type="GO" id="GO:0000976">
    <property type="term" value="F:transcription cis-regulatory region binding"/>
    <property type="evidence" value="ECO:0007669"/>
    <property type="project" value="TreeGrafter"/>
</dbReference>
<evidence type="ECO:0000313" key="5">
    <source>
        <dbReference type="Proteomes" id="UP001279553"/>
    </source>
</evidence>
<feature type="domain" description="Response regulatory" evidence="3">
    <location>
        <begin position="8"/>
        <end position="123"/>
    </location>
</feature>
<dbReference type="EMBL" id="JAWXYB010000018">
    <property type="protein sequence ID" value="MDX5932970.1"/>
    <property type="molecule type" value="Genomic_DNA"/>
</dbReference>
<dbReference type="InterPro" id="IPR001789">
    <property type="entry name" value="Sig_transdc_resp-reg_receiver"/>
</dbReference>
<dbReference type="RefSeq" id="WP_319615828.1">
    <property type="nucleotide sequence ID" value="NZ_JAWXYB010000018.1"/>
</dbReference>
<dbReference type="GO" id="GO:0005829">
    <property type="term" value="C:cytosol"/>
    <property type="evidence" value="ECO:0007669"/>
    <property type="project" value="TreeGrafter"/>
</dbReference>
<keyword evidence="5" id="KW-1185">Reference proteome</keyword>
<dbReference type="AlphaFoldDB" id="A0AAW9DW67"/>
<dbReference type="InterPro" id="IPR011006">
    <property type="entry name" value="CheY-like_superfamily"/>
</dbReference>
<sequence length="129" mass="13558">MVLSSRMKILVVEDDPDVGRLLVNALSEAGYEVVWASDGKAGVTAALGGEYGLIILDRQLGDGIDGTDILRAVRGSGREVPALFLSGLGEVSDWVAGLQAGGDDYLVKPFKMDELLARIEALTSAPALK</sequence>
<protein>
    <submittedName>
        <fullName evidence="4">Response regulator</fullName>
    </submittedName>
</protein>
<organism evidence="4 5">
    <name type="scientific">Acidiphilium acidophilum</name>
    <name type="common">Thiobacillus acidophilus</name>
    <dbReference type="NCBI Taxonomy" id="76588"/>
    <lineage>
        <taxon>Bacteria</taxon>
        <taxon>Pseudomonadati</taxon>
        <taxon>Pseudomonadota</taxon>
        <taxon>Alphaproteobacteria</taxon>
        <taxon>Acetobacterales</taxon>
        <taxon>Acidocellaceae</taxon>
        <taxon>Acidiphilium</taxon>
    </lineage>
</organism>
<dbReference type="GO" id="GO:0000156">
    <property type="term" value="F:phosphorelay response regulator activity"/>
    <property type="evidence" value="ECO:0007669"/>
    <property type="project" value="TreeGrafter"/>
</dbReference>
<reference evidence="4 5" key="1">
    <citation type="submission" date="2023-11" db="EMBL/GenBank/DDBJ databases">
        <title>MicrobeMod: A computational toolkit for identifying prokaryotic methylation and restriction-modification with nanopore sequencing.</title>
        <authorList>
            <person name="Crits-Christoph A."/>
            <person name="Kang S.C."/>
            <person name="Lee H."/>
            <person name="Ostrov N."/>
        </authorList>
    </citation>
    <scope>NUCLEOTIDE SEQUENCE [LARGE SCALE GENOMIC DNA]</scope>
    <source>
        <strain evidence="4 5">DSMZ 700</strain>
    </source>
</reference>
<accession>A0AAW9DW67</accession>
<dbReference type="SUPFAM" id="SSF52172">
    <property type="entry name" value="CheY-like"/>
    <property type="match status" value="1"/>
</dbReference>
<dbReference type="SMART" id="SM00448">
    <property type="entry name" value="REC"/>
    <property type="match status" value="1"/>
</dbReference>
<dbReference type="Gene3D" id="3.40.50.2300">
    <property type="match status" value="1"/>
</dbReference>
<evidence type="ECO:0000313" key="4">
    <source>
        <dbReference type="EMBL" id="MDX5932970.1"/>
    </source>
</evidence>
<name>A0AAW9DW67_ACIAO</name>
<proteinExistence type="predicted"/>
<evidence type="ECO:0000259" key="3">
    <source>
        <dbReference type="PROSITE" id="PS50110"/>
    </source>
</evidence>